<protein>
    <submittedName>
        <fullName evidence="4">PP2C family protein-serine/threonine phosphatase</fullName>
        <ecNumber evidence="4">3.1.3.16</ecNumber>
    </submittedName>
</protein>
<dbReference type="EC" id="3.1.3.16" evidence="4"/>
<feature type="domain" description="PPM-type phosphatase" evidence="3">
    <location>
        <begin position="179"/>
        <end position="389"/>
    </location>
</feature>
<gene>
    <name evidence="4" type="ORF">ACIB24_07495</name>
</gene>
<dbReference type="Proteomes" id="UP001612915">
    <property type="component" value="Unassembled WGS sequence"/>
</dbReference>
<feature type="transmembrane region" description="Helical" evidence="2">
    <location>
        <begin position="52"/>
        <end position="69"/>
    </location>
</feature>
<comment type="caution">
    <text evidence="4">The sequence shown here is derived from an EMBL/GenBank/DDBJ whole genome shotgun (WGS) entry which is preliminary data.</text>
</comment>
<dbReference type="EMBL" id="JBITLV010000002">
    <property type="protein sequence ID" value="MFI7586904.1"/>
    <property type="molecule type" value="Genomic_DNA"/>
</dbReference>
<dbReference type="PANTHER" id="PTHR43156:SF2">
    <property type="entry name" value="STAGE II SPORULATION PROTEIN E"/>
    <property type="match status" value="1"/>
</dbReference>
<keyword evidence="2" id="KW-0472">Membrane</keyword>
<reference evidence="4 5" key="1">
    <citation type="submission" date="2024-10" db="EMBL/GenBank/DDBJ databases">
        <title>The Natural Products Discovery Center: Release of the First 8490 Sequenced Strains for Exploring Actinobacteria Biosynthetic Diversity.</title>
        <authorList>
            <person name="Kalkreuter E."/>
            <person name="Kautsar S.A."/>
            <person name="Yang D."/>
            <person name="Bader C.D."/>
            <person name="Teijaro C.N."/>
            <person name="Fluegel L."/>
            <person name="Davis C.M."/>
            <person name="Simpson J.R."/>
            <person name="Lauterbach L."/>
            <person name="Steele A.D."/>
            <person name="Gui C."/>
            <person name="Meng S."/>
            <person name="Li G."/>
            <person name="Viehrig K."/>
            <person name="Ye F."/>
            <person name="Su P."/>
            <person name="Kiefer A.F."/>
            <person name="Nichols A."/>
            <person name="Cepeda A.J."/>
            <person name="Yan W."/>
            <person name="Fan B."/>
            <person name="Jiang Y."/>
            <person name="Adhikari A."/>
            <person name="Zheng C.-J."/>
            <person name="Schuster L."/>
            <person name="Cowan T.M."/>
            <person name="Smanski M.J."/>
            <person name="Chevrette M.G."/>
            <person name="De Carvalho L.P.S."/>
            <person name="Shen B."/>
        </authorList>
    </citation>
    <scope>NUCLEOTIDE SEQUENCE [LARGE SCALE GENOMIC DNA]</scope>
    <source>
        <strain evidence="4 5">NPDC049639</strain>
    </source>
</reference>
<name>A0ABW8AKJ8_9ACTN</name>
<evidence type="ECO:0000313" key="5">
    <source>
        <dbReference type="Proteomes" id="UP001612915"/>
    </source>
</evidence>
<evidence type="ECO:0000313" key="4">
    <source>
        <dbReference type="EMBL" id="MFI7586904.1"/>
    </source>
</evidence>
<dbReference type="InterPro" id="IPR052016">
    <property type="entry name" value="Bact_Sigma-Reg"/>
</dbReference>
<dbReference type="Gene3D" id="3.60.40.10">
    <property type="entry name" value="PPM-type phosphatase domain"/>
    <property type="match status" value="1"/>
</dbReference>
<dbReference type="Pfam" id="PF07228">
    <property type="entry name" value="SpoIIE"/>
    <property type="match status" value="1"/>
</dbReference>
<dbReference type="InterPro" id="IPR001932">
    <property type="entry name" value="PPM-type_phosphatase-like_dom"/>
</dbReference>
<evidence type="ECO:0000256" key="2">
    <source>
        <dbReference type="SAM" id="Phobius"/>
    </source>
</evidence>
<keyword evidence="2" id="KW-1133">Transmembrane helix</keyword>
<evidence type="ECO:0000259" key="3">
    <source>
        <dbReference type="SMART" id="SM00331"/>
    </source>
</evidence>
<dbReference type="RefSeq" id="WP_398277523.1">
    <property type="nucleotide sequence ID" value="NZ_JBITLV010000002.1"/>
</dbReference>
<dbReference type="InterPro" id="IPR036457">
    <property type="entry name" value="PPM-type-like_dom_sf"/>
</dbReference>
<feature type="transmembrane region" description="Helical" evidence="2">
    <location>
        <begin position="75"/>
        <end position="92"/>
    </location>
</feature>
<dbReference type="PANTHER" id="PTHR43156">
    <property type="entry name" value="STAGE II SPORULATION PROTEIN E-RELATED"/>
    <property type="match status" value="1"/>
</dbReference>
<evidence type="ECO:0000256" key="1">
    <source>
        <dbReference type="ARBA" id="ARBA00022801"/>
    </source>
</evidence>
<accession>A0ABW8AKJ8</accession>
<keyword evidence="2" id="KW-0812">Transmembrane</keyword>
<keyword evidence="5" id="KW-1185">Reference proteome</keyword>
<proteinExistence type="predicted"/>
<organism evidence="4 5">
    <name type="scientific">Spongisporangium articulatum</name>
    <dbReference type="NCBI Taxonomy" id="3362603"/>
    <lineage>
        <taxon>Bacteria</taxon>
        <taxon>Bacillati</taxon>
        <taxon>Actinomycetota</taxon>
        <taxon>Actinomycetes</taxon>
        <taxon>Kineosporiales</taxon>
        <taxon>Kineosporiaceae</taxon>
        <taxon>Spongisporangium</taxon>
    </lineage>
</organism>
<dbReference type="SMART" id="SM00331">
    <property type="entry name" value="PP2C_SIG"/>
    <property type="match status" value="1"/>
</dbReference>
<sequence>MVKVHDRAAPATSAGVIKQRSVPRAAAPPRPAPTRRRLLAYRGPARLEMDDATWWSVLAGFGASFALIATLRPELLPLAGALLLLLVGLLLTSPAYLLLDATVVGAVVLVAITLANRDVQWLPTLELVMIGALVLSCARQRERRGVAEKIGGVDEADTVLIDLRDRLRARTAIPPLPRDWHLDVELRQAGGDRFGGDFVLAATPEPGRLDVVVVDVSGKGRTAGGRALLLAGAFAALLDSVPQDRFLPMANQHVLRHGDDDGFATAVHFSLDLLTGIFVISAAGHPPAAQHHAGSGRWTLLEPQQGLPLGILPDAAYPVTAGHLAPGDALMLYTDGLVEAEGVDVSRGIDRLLGAAEAVLLRGDAGSAQRLVDAIGGTGDDRGLVLLHRH</sequence>
<dbReference type="GO" id="GO:0004722">
    <property type="term" value="F:protein serine/threonine phosphatase activity"/>
    <property type="evidence" value="ECO:0007669"/>
    <property type="project" value="UniProtKB-EC"/>
</dbReference>
<keyword evidence="1 4" id="KW-0378">Hydrolase</keyword>